<evidence type="ECO:0000313" key="2">
    <source>
        <dbReference type="EMBL" id="KFH40596.1"/>
    </source>
</evidence>
<dbReference type="InterPro" id="IPR006771">
    <property type="entry name" value="CetA-like"/>
</dbReference>
<organism evidence="2 3">
    <name type="scientific">Hapsidospora chrysogenum (strain ATCC 11550 / CBS 779.69 / DSM 880 / IAM 14645 / JCM 23072 / IMI 49137)</name>
    <name type="common">Acremonium chrysogenum</name>
    <dbReference type="NCBI Taxonomy" id="857340"/>
    <lineage>
        <taxon>Eukaryota</taxon>
        <taxon>Fungi</taxon>
        <taxon>Dikarya</taxon>
        <taxon>Ascomycota</taxon>
        <taxon>Pezizomycotina</taxon>
        <taxon>Sordariomycetes</taxon>
        <taxon>Hypocreomycetidae</taxon>
        <taxon>Hypocreales</taxon>
        <taxon>Bionectriaceae</taxon>
        <taxon>Hapsidospora</taxon>
    </lineage>
</organism>
<sequence length="156" mass="16607">MMFKATLALLAAAAAPLVSAAGYARVENKCDFPVTLWSVGSEVDGPTTLKAGDGLYGEKFRRDPVTGGIAIKITRDPDGLYTGDPQLIYSYNLEGSKIWYDLSAVFGDAFPGHKLVEKSANKNCPAIVWPDGTPPKGSQVKNCNSKNHVTLTLCAA</sequence>
<dbReference type="EMBL" id="JPKY01000185">
    <property type="protein sequence ID" value="KFH40596.1"/>
    <property type="molecule type" value="Genomic_DNA"/>
</dbReference>
<evidence type="ECO:0008006" key="4">
    <source>
        <dbReference type="Google" id="ProtNLM"/>
    </source>
</evidence>
<dbReference type="AlphaFoldDB" id="A0A086SU14"/>
<dbReference type="PANTHER" id="PTHR36195">
    <property type="entry name" value="DOMAIN PROTEIN, PUTATIVE (AFU_ORTHOLOGUE AFUA_5G01990)-RELATED-RELATED"/>
    <property type="match status" value="1"/>
</dbReference>
<accession>A0A086SU14</accession>
<dbReference type="Proteomes" id="UP000029964">
    <property type="component" value="Unassembled WGS sequence"/>
</dbReference>
<evidence type="ECO:0000256" key="1">
    <source>
        <dbReference type="SAM" id="SignalP"/>
    </source>
</evidence>
<keyword evidence="3" id="KW-1185">Reference proteome</keyword>
<reference evidence="3" key="1">
    <citation type="journal article" date="2014" name="Genome Announc.">
        <title>Genome sequence and annotation of Acremonium chrysogenum, producer of the beta-lactam antibiotic cephalosporin C.</title>
        <authorList>
            <person name="Terfehr D."/>
            <person name="Dahlmann T.A."/>
            <person name="Specht T."/>
            <person name="Zadra I."/>
            <person name="Kuernsteiner H."/>
            <person name="Kueck U."/>
        </authorList>
    </citation>
    <scope>NUCLEOTIDE SEQUENCE [LARGE SCALE GENOMIC DNA]</scope>
    <source>
        <strain evidence="3">ATCC 11550 / CBS 779.69 / DSM 880 / IAM 14645 / JCM 23072 / IMI 49137</strain>
    </source>
</reference>
<keyword evidence="1" id="KW-0732">Signal</keyword>
<protein>
    <recommendedName>
        <fullName evidence="4">Antigenic thaumatin-like protein</fullName>
    </recommendedName>
</protein>
<dbReference type="OrthoDB" id="3682664at2759"/>
<gene>
    <name evidence="2" type="ORF">ACRE_087160</name>
</gene>
<comment type="caution">
    <text evidence="2">The sequence shown here is derived from an EMBL/GenBank/DDBJ whole genome shotgun (WGS) entry which is preliminary data.</text>
</comment>
<dbReference type="PANTHER" id="PTHR36195:SF4">
    <property type="entry name" value="DOMAIN PROTEIN, PUTATIVE (AFU_ORTHOLOGUE AFUA_5G01990)-RELATED"/>
    <property type="match status" value="1"/>
</dbReference>
<dbReference type="Pfam" id="PF04681">
    <property type="entry name" value="Bys1"/>
    <property type="match status" value="1"/>
</dbReference>
<proteinExistence type="predicted"/>
<feature type="signal peptide" evidence="1">
    <location>
        <begin position="1"/>
        <end position="20"/>
    </location>
</feature>
<name>A0A086SU14_HAPC1</name>
<dbReference type="HOGENOM" id="CLU_083650_1_1_1"/>
<feature type="chain" id="PRO_5001815081" description="Antigenic thaumatin-like protein" evidence="1">
    <location>
        <begin position="21"/>
        <end position="156"/>
    </location>
</feature>
<dbReference type="STRING" id="857340.A0A086SU14"/>
<evidence type="ECO:0000313" key="3">
    <source>
        <dbReference type="Proteomes" id="UP000029964"/>
    </source>
</evidence>